<feature type="region of interest" description="Disordered" evidence="1">
    <location>
        <begin position="1"/>
        <end position="82"/>
    </location>
</feature>
<reference evidence="2 3" key="1">
    <citation type="submission" date="2024-08" db="EMBL/GenBank/DDBJ databases">
        <authorList>
            <person name="Will J Nash"/>
            <person name="Angela Man"/>
            <person name="Seanna McTaggart"/>
            <person name="Kendall Baker"/>
            <person name="Tom Barker"/>
            <person name="Leah Catchpole"/>
            <person name="Alex Durrant"/>
            <person name="Karim Gharbi"/>
            <person name="Naomi Irish"/>
            <person name="Gemy Kaithakottil"/>
            <person name="Debby Ku"/>
            <person name="Aaliyah Providence"/>
            <person name="Felix Shaw"/>
            <person name="David Swarbreck"/>
            <person name="Chris Watkins"/>
            <person name="Ann M. McCartney"/>
            <person name="Giulio Formenti"/>
            <person name="Alice Mouton"/>
            <person name="Noel Vella"/>
            <person name="Bjorn M von Reumont"/>
            <person name="Adriana Vella"/>
            <person name="Wilfried Haerty"/>
        </authorList>
    </citation>
    <scope>NUCLEOTIDE SEQUENCE [LARGE SCALE GENOMIC DNA]</scope>
</reference>
<feature type="compositionally biased region" description="Acidic residues" evidence="1">
    <location>
        <begin position="44"/>
        <end position="54"/>
    </location>
</feature>
<protein>
    <submittedName>
        <fullName evidence="2">Uncharacterized protein</fullName>
    </submittedName>
</protein>
<dbReference type="EMBL" id="CAXAJV020001292">
    <property type="protein sequence ID" value="CAL7941363.1"/>
    <property type="molecule type" value="Genomic_DNA"/>
</dbReference>
<evidence type="ECO:0000313" key="2">
    <source>
        <dbReference type="EMBL" id="CAL7941363.1"/>
    </source>
</evidence>
<name>A0ABP1NMT2_XYLVO</name>
<feature type="compositionally biased region" description="Gly residues" evidence="1">
    <location>
        <begin position="17"/>
        <end position="33"/>
    </location>
</feature>
<keyword evidence="3" id="KW-1185">Reference proteome</keyword>
<proteinExistence type="predicted"/>
<gene>
    <name evidence="2" type="ORF">XYLVIOL_LOCUS4962</name>
</gene>
<evidence type="ECO:0000313" key="3">
    <source>
        <dbReference type="Proteomes" id="UP001642520"/>
    </source>
</evidence>
<dbReference type="Proteomes" id="UP001642520">
    <property type="component" value="Unassembled WGS sequence"/>
</dbReference>
<feature type="compositionally biased region" description="Acidic residues" evidence="1">
    <location>
        <begin position="61"/>
        <end position="73"/>
    </location>
</feature>
<organism evidence="2 3">
    <name type="scientific">Xylocopa violacea</name>
    <name type="common">Violet carpenter bee</name>
    <name type="synonym">Apis violacea</name>
    <dbReference type="NCBI Taxonomy" id="135666"/>
    <lineage>
        <taxon>Eukaryota</taxon>
        <taxon>Metazoa</taxon>
        <taxon>Ecdysozoa</taxon>
        <taxon>Arthropoda</taxon>
        <taxon>Hexapoda</taxon>
        <taxon>Insecta</taxon>
        <taxon>Pterygota</taxon>
        <taxon>Neoptera</taxon>
        <taxon>Endopterygota</taxon>
        <taxon>Hymenoptera</taxon>
        <taxon>Apocrita</taxon>
        <taxon>Aculeata</taxon>
        <taxon>Apoidea</taxon>
        <taxon>Anthophila</taxon>
        <taxon>Apidae</taxon>
        <taxon>Xylocopa</taxon>
        <taxon>Xylocopa</taxon>
    </lineage>
</organism>
<evidence type="ECO:0000256" key="1">
    <source>
        <dbReference type="SAM" id="MobiDB-lite"/>
    </source>
</evidence>
<sequence length="112" mass="12317">MTARKRQEGGLPEEGDGGGGIEVGVWGRGGWVGEDGSKGGAARDDDDDDDDDHDDAVAKDGEEEDDEDDDDQGLIDRGSTSHQFLFSFERETRCSKRFPRRRGRLDKAEEAE</sequence>
<comment type="caution">
    <text evidence="2">The sequence shown here is derived from an EMBL/GenBank/DDBJ whole genome shotgun (WGS) entry which is preliminary data.</text>
</comment>
<accession>A0ABP1NMT2</accession>